<evidence type="ECO:0000313" key="2">
    <source>
        <dbReference type="EMBL" id="NRF67319.1"/>
    </source>
</evidence>
<dbReference type="RefSeq" id="WP_173122440.1">
    <property type="nucleotide sequence ID" value="NZ_JABRWJ010000003.1"/>
</dbReference>
<keyword evidence="3" id="KW-1185">Reference proteome</keyword>
<feature type="transmembrane region" description="Helical" evidence="1">
    <location>
        <begin position="68"/>
        <end position="88"/>
    </location>
</feature>
<keyword evidence="1" id="KW-0472">Membrane</keyword>
<feature type="transmembrane region" description="Helical" evidence="1">
    <location>
        <begin position="12"/>
        <end position="30"/>
    </location>
</feature>
<proteinExistence type="predicted"/>
<name>A0ABX2EFC7_9BURK</name>
<dbReference type="Proteomes" id="UP000737171">
    <property type="component" value="Unassembled WGS sequence"/>
</dbReference>
<keyword evidence="1" id="KW-1133">Transmembrane helix</keyword>
<protein>
    <recommendedName>
        <fullName evidence="4">YggT family protein</fullName>
    </recommendedName>
</protein>
<keyword evidence="1" id="KW-0812">Transmembrane</keyword>
<comment type="caution">
    <text evidence="2">The sequence shown here is derived from an EMBL/GenBank/DDBJ whole genome shotgun (WGS) entry which is preliminary data.</text>
</comment>
<evidence type="ECO:0008006" key="4">
    <source>
        <dbReference type="Google" id="ProtNLM"/>
    </source>
</evidence>
<gene>
    <name evidence="2" type="ORF">HLB44_10015</name>
</gene>
<sequence>MLTFLTFVQLTLYIPLLALLGQGLLFVLAGARRDSNFFYQLLKLLSKPFTLVVRRLTPSRVGDHQVPIVTFFLLVIVYAIVTFERISLCLRIGVEMCR</sequence>
<organism evidence="2 3">
    <name type="scientific">Pseudaquabacterium terrae</name>
    <dbReference type="NCBI Taxonomy" id="2732868"/>
    <lineage>
        <taxon>Bacteria</taxon>
        <taxon>Pseudomonadati</taxon>
        <taxon>Pseudomonadota</taxon>
        <taxon>Betaproteobacteria</taxon>
        <taxon>Burkholderiales</taxon>
        <taxon>Sphaerotilaceae</taxon>
        <taxon>Pseudaquabacterium</taxon>
    </lineage>
</organism>
<evidence type="ECO:0000256" key="1">
    <source>
        <dbReference type="SAM" id="Phobius"/>
    </source>
</evidence>
<accession>A0ABX2EFC7</accession>
<dbReference type="EMBL" id="JABRWJ010000003">
    <property type="protein sequence ID" value="NRF67319.1"/>
    <property type="molecule type" value="Genomic_DNA"/>
</dbReference>
<reference evidence="2 3" key="1">
    <citation type="submission" date="2020-05" db="EMBL/GenBank/DDBJ databases">
        <title>Aquincola sp. isolate from soil.</title>
        <authorList>
            <person name="Han J."/>
            <person name="Kim D.-U."/>
        </authorList>
    </citation>
    <scope>NUCLEOTIDE SEQUENCE [LARGE SCALE GENOMIC DNA]</scope>
    <source>
        <strain evidence="2 3">S2</strain>
    </source>
</reference>
<evidence type="ECO:0000313" key="3">
    <source>
        <dbReference type="Proteomes" id="UP000737171"/>
    </source>
</evidence>